<keyword evidence="1" id="KW-0812">Transmembrane</keyword>
<gene>
    <name evidence="2" type="ORF">B0A54_06407</name>
</gene>
<organism evidence="2 3">
    <name type="scientific">Friedmanniomyces endolithicus</name>
    <dbReference type="NCBI Taxonomy" id="329885"/>
    <lineage>
        <taxon>Eukaryota</taxon>
        <taxon>Fungi</taxon>
        <taxon>Dikarya</taxon>
        <taxon>Ascomycota</taxon>
        <taxon>Pezizomycotina</taxon>
        <taxon>Dothideomycetes</taxon>
        <taxon>Dothideomycetidae</taxon>
        <taxon>Mycosphaerellales</taxon>
        <taxon>Teratosphaeriaceae</taxon>
        <taxon>Friedmanniomyces</taxon>
    </lineage>
</organism>
<protein>
    <submittedName>
        <fullName evidence="2">Uncharacterized protein</fullName>
    </submittedName>
</protein>
<keyword evidence="1" id="KW-1133">Transmembrane helix</keyword>
<reference evidence="2 3" key="1">
    <citation type="submission" date="2017-03" db="EMBL/GenBank/DDBJ databases">
        <title>Genomes of endolithic fungi from Antarctica.</title>
        <authorList>
            <person name="Coleine C."/>
            <person name="Masonjones S."/>
            <person name="Stajich J.E."/>
        </authorList>
    </citation>
    <scope>NUCLEOTIDE SEQUENCE [LARGE SCALE GENOMIC DNA]</scope>
    <source>
        <strain evidence="2 3">CCFEE 5311</strain>
    </source>
</reference>
<proteinExistence type="predicted"/>
<comment type="caution">
    <text evidence="2">The sequence shown here is derived from an EMBL/GenBank/DDBJ whole genome shotgun (WGS) entry which is preliminary data.</text>
</comment>
<name>A0A4U0UZ43_9PEZI</name>
<keyword evidence="1" id="KW-0472">Membrane</keyword>
<feature type="transmembrane region" description="Helical" evidence="1">
    <location>
        <begin position="12"/>
        <end position="31"/>
    </location>
</feature>
<evidence type="ECO:0000313" key="2">
    <source>
        <dbReference type="EMBL" id="TKA41520.1"/>
    </source>
</evidence>
<evidence type="ECO:0000256" key="1">
    <source>
        <dbReference type="SAM" id="Phobius"/>
    </source>
</evidence>
<dbReference type="OrthoDB" id="3851429at2759"/>
<dbReference type="EMBL" id="NAJP01000027">
    <property type="protein sequence ID" value="TKA41520.1"/>
    <property type="molecule type" value="Genomic_DNA"/>
</dbReference>
<sequence length="87" mass="9671">MAPLEVFETAGAVILEHSHAILLAVVLYLTLRWLSPAVRSWILSFIVIAVLVGIFWHEKSLDISDSVIDGFRRKAEATDPVEEGPLM</sequence>
<dbReference type="AlphaFoldDB" id="A0A4U0UZ43"/>
<evidence type="ECO:0000313" key="3">
    <source>
        <dbReference type="Proteomes" id="UP000310066"/>
    </source>
</evidence>
<dbReference type="Proteomes" id="UP000310066">
    <property type="component" value="Unassembled WGS sequence"/>
</dbReference>
<feature type="transmembrane region" description="Helical" evidence="1">
    <location>
        <begin position="38"/>
        <end position="56"/>
    </location>
</feature>
<accession>A0A4U0UZ43</accession>